<comment type="caution">
    <text evidence="1">The sequence shown here is derived from an EMBL/GenBank/DDBJ whole genome shotgun (WGS) entry which is preliminary data.</text>
</comment>
<dbReference type="Gene3D" id="1.10.530.10">
    <property type="match status" value="1"/>
</dbReference>
<protein>
    <submittedName>
        <fullName evidence="1">Lytic transglycosylase domain-containing protein</fullName>
    </submittedName>
</protein>
<dbReference type="AlphaFoldDB" id="A0A396RPM5"/>
<keyword evidence="2" id="KW-1185">Reference proteome</keyword>
<dbReference type="Proteomes" id="UP000266693">
    <property type="component" value="Unassembled WGS sequence"/>
</dbReference>
<dbReference type="OrthoDB" id="8477976at2"/>
<dbReference type="RefSeq" id="WP_118863677.1">
    <property type="nucleotide sequence ID" value="NZ_QWLV01000002.1"/>
</dbReference>
<sequence>MTTTGTAQHALAVRRERVADAVWRASARTGVDFGYLMDQARVESGFDADARARTSSATGLFQFIEQSWLGVVERHGAKHGLGWAAQAITRGGDGRYRVADGATRQAILGLRRDPDAASAMAAEFASDNADVLQQRLGRPPNATDLYFAHFLGAGGAAKFLAARDADPGASAAALLPQQAAANRNVFFTRGGAHRSLDEVYRLMAAKLGNEGGAPPTVQMAARDPIDSPVLSKTPPGPDTTAALAARPTDAEAAGSVLRPSPAQARLAYLMVVSTLGA</sequence>
<organism evidence="1 2">
    <name type="scientific">Sphingomonas gilva</name>
    <dbReference type="NCBI Taxonomy" id="2305907"/>
    <lineage>
        <taxon>Bacteria</taxon>
        <taxon>Pseudomonadati</taxon>
        <taxon>Pseudomonadota</taxon>
        <taxon>Alphaproteobacteria</taxon>
        <taxon>Sphingomonadales</taxon>
        <taxon>Sphingomonadaceae</taxon>
        <taxon>Sphingomonas</taxon>
    </lineage>
</organism>
<name>A0A396RPM5_9SPHN</name>
<dbReference type="EMBL" id="QWLV01000002">
    <property type="protein sequence ID" value="RHW18487.1"/>
    <property type="molecule type" value="Genomic_DNA"/>
</dbReference>
<evidence type="ECO:0000313" key="1">
    <source>
        <dbReference type="EMBL" id="RHW18487.1"/>
    </source>
</evidence>
<dbReference type="SUPFAM" id="SSF53955">
    <property type="entry name" value="Lysozyme-like"/>
    <property type="match status" value="1"/>
</dbReference>
<reference evidence="1 2" key="1">
    <citation type="submission" date="2018-08" db="EMBL/GenBank/DDBJ databases">
        <title>The multiple taxonomic identification of Sphingomonas gilva.</title>
        <authorList>
            <person name="Zhu D."/>
            <person name="Zheng S."/>
        </authorList>
    </citation>
    <scope>NUCLEOTIDE SEQUENCE [LARGE SCALE GENOMIC DNA]</scope>
    <source>
        <strain evidence="1 2">ZDH117</strain>
    </source>
</reference>
<gene>
    <name evidence="1" type="ORF">D1610_08570</name>
</gene>
<evidence type="ECO:0000313" key="2">
    <source>
        <dbReference type="Proteomes" id="UP000266693"/>
    </source>
</evidence>
<accession>A0A396RPM5</accession>
<proteinExistence type="predicted"/>
<dbReference type="InterPro" id="IPR023346">
    <property type="entry name" value="Lysozyme-like_dom_sf"/>
</dbReference>